<keyword evidence="10" id="KW-1185">Reference proteome</keyword>
<evidence type="ECO:0000256" key="6">
    <source>
        <dbReference type="ARBA" id="ARBA00039017"/>
    </source>
</evidence>
<keyword evidence="3" id="KW-0479">Metal-binding</keyword>
<dbReference type="InterPro" id="IPR000868">
    <property type="entry name" value="Isochorismatase-like_dom"/>
</dbReference>
<evidence type="ECO:0000256" key="3">
    <source>
        <dbReference type="ARBA" id="ARBA00022723"/>
    </source>
</evidence>
<dbReference type="PANTHER" id="PTHR11080:SF2">
    <property type="entry name" value="LD05707P"/>
    <property type="match status" value="1"/>
</dbReference>
<dbReference type="EC" id="3.5.1.19" evidence="6"/>
<dbReference type="GO" id="GO:0019363">
    <property type="term" value="P:pyridine nucleotide biosynthetic process"/>
    <property type="evidence" value="ECO:0007669"/>
    <property type="project" value="UniProtKB-KW"/>
</dbReference>
<comment type="similarity">
    <text evidence="1">Belongs to the isochorismatase family.</text>
</comment>
<evidence type="ECO:0000313" key="9">
    <source>
        <dbReference type="EMBL" id="ODV78326.1"/>
    </source>
</evidence>
<gene>
    <name evidence="9" type="ORF">CANTADRAFT_52485</name>
</gene>
<accession>A0A1E4SFS0</accession>
<evidence type="ECO:0000256" key="1">
    <source>
        <dbReference type="ARBA" id="ARBA00006336"/>
    </source>
</evidence>
<evidence type="ECO:0000313" key="10">
    <source>
        <dbReference type="Proteomes" id="UP000094285"/>
    </source>
</evidence>
<dbReference type="GeneID" id="30984225"/>
<name>A0A1E4SFS0_9ASCO</name>
<evidence type="ECO:0000256" key="7">
    <source>
        <dbReference type="ARBA" id="ARBA00043224"/>
    </source>
</evidence>
<evidence type="ECO:0000259" key="8">
    <source>
        <dbReference type="Pfam" id="PF00857"/>
    </source>
</evidence>
<dbReference type="InterPro" id="IPR036380">
    <property type="entry name" value="Isochorismatase-like_sf"/>
</dbReference>
<proteinExistence type="inferred from homology"/>
<dbReference type="InterPro" id="IPR052347">
    <property type="entry name" value="Isochorismatase_Nicotinamidase"/>
</dbReference>
<dbReference type="SUPFAM" id="SSF52499">
    <property type="entry name" value="Isochorismatase-like hydrolases"/>
    <property type="match status" value="1"/>
</dbReference>
<reference evidence="10" key="1">
    <citation type="submission" date="2016-05" db="EMBL/GenBank/DDBJ databases">
        <title>Comparative genomics of biotechnologically important yeasts.</title>
        <authorList>
            <consortium name="DOE Joint Genome Institute"/>
            <person name="Riley R."/>
            <person name="Haridas S."/>
            <person name="Wolfe K.H."/>
            <person name="Lopes M.R."/>
            <person name="Hittinger C.T."/>
            <person name="Goker M."/>
            <person name="Salamov A."/>
            <person name="Wisecaver J."/>
            <person name="Long T.M."/>
            <person name="Aerts A.L."/>
            <person name="Barry K."/>
            <person name="Choi C."/>
            <person name="Clum A."/>
            <person name="Coughlan A.Y."/>
            <person name="Deshpande S."/>
            <person name="Douglass A.P."/>
            <person name="Hanson S.J."/>
            <person name="Klenk H.-P."/>
            <person name="Labutti K."/>
            <person name="Lapidus A."/>
            <person name="Lindquist E."/>
            <person name="Lipzen A."/>
            <person name="Meier-Kolthoff J.P."/>
            <person name="Ohm R.A."/>
            <person name="Otillar R.P."/>
            <person name="Pangilinan J."/>
            <person name="Peng Y."/>
            <person name="Rokas A."/>
            <person name="Rosa C.A."/>
            <person name="Scheuner C."/>
            <person name="Sibirny A.A."/>
            <person name="Slot J.C."/>
            <person name="Stielow J.B."/>
            <person name="Sun H."/>
            <person name="Kurtzman C.P."/>
            <person name="Blackwell M."/>
            <person name="Grigoriev I.V."/>
            <person name="Jeffries T.W."/>
        </authorList>
    </citation>
    <scope>NUCLEOTIDE SEQUENCE [LARGE SCALE GENOMIC DNA]</scope>
    <source>
        <strain evidence="10">NRRL Y-17324</strain>
    </source>
</reference>
<keyword evidence="2" id="KW-0662">Pyridine nucleotide biosynthesis</keyword>
<organism evidence="9 10">
    <name type="scientific">Suhomyces tanzawaensis NRRL Y-17324</name>
    <dbReference type="NCBI Taxonomy" id="984487"/>
    <lineage>
        <taxon>Eukaryota</taxon>
        <taxon>Fungi</taxon>
        <taxon>Dikarya</taxon>
        <taxon>Ascomycota</taxon>
        <taxon>Saccharomycotina</taxon>
        <taxon>Pichiomycetes</taxon>
        <taxon>Debaryomycetaceae</taxon>
        <taxon>Suhomyces</taxon>
    </lineage>
</organism>
<dbReference type="EMBL" id="KV453913">
    <property type="protein sequence ID" value="ODV78326.1"/>
    <property type="molecule type" value="Genomic_DNA"/>
</dbReference>
<comment type="pathway">
    <text evidence="5">Cofactor biosynthesis; nicotinate biosynthesis; nicotinate from nicotinamide: step 1/1.</text>
</comment>
<dbReference type="Gene3D" id="3.40.50.850">
    <property type="entry name" value="Isochorismatase-like"/>
    <property type="match status" value="1"/>
</dbReference>
<dbReference type="Proteomes" id="UP000094285">
    <property type="component" value="Unassembled WGS sequence"/>
</dbReference>
<protein>
    <recommendedName>
        <fullName evidence="6">nicotinamidase</fullName>
        <ecNumber evidence="6">3.5.1.19</ecNumber>
    </recommendedName>
    <alternativeName>
        <fullName evidence="7">Nicotinamide deamidase</fullName>
    </alternativeName>
</protein>
<dbReference type="Pfam" id="PF00857">
    <property type="entry name" value="Isochorismatase"/>
    <property type="match status" value="1"/>
</dbReference>
<sequence length="231" mass="25757">MPPALIIIDIQEDFLPPDGALAVSDGRSVVSSINELVSNYQWSVVVATQDWHPKDHTSFSSHHNVPPFTEIEFSHPLGELDKTTGNAYIRTQTTWPDHCVQDTHGSDLEALFAGHFNLITDIPKAIIKKGYLTDREYYSCFQDVWGIHHTELGQFLKANDITDVVMVGLAYDFCVLNSAIDSSKLGFNTSVVRDCCRSVYPNNDSDTDALYKEGGVRLITLSELTNHSKHS</sequence>
<dbReference type="GO" id="GO:0046872">
    <property type="term" value="F:metal ion binding"/>
    <property type="evidence" value="ECO:0007669"/>
    <property type="project" value="UniProtKB-KW"/>
</dbReference>
<feature type="domain" description="Isochorismatase-like" evidence="8">
    <location>
        <begin position="4"/>
        <end position="203"/>
    </location>
</feature>
<dbReference type="RefSeq" id="XP_020063448.1">
    <property type="nucleotide sequence ID" value="XM_020210089.1"/>
</dbReference>
<dbReference type="AlphaFoldDB" id="A0A1E4SFS0"/>
<dbReference type="OrthoDB" id="3341310at2759"/>
<keyword evidence="4" id="KW-0378">Hydrolase</keyword>
<dbReference type="PANTHER" id="PTHR11080">
    <property type="entry name" value="PYRAZINAMIDASE/NICOTINAMIDASE"/>
    <property type="match status" value="1"/>
</dbReference>
<dbReference type="GO" id="GO:0008936">
    <property type="term" value="F:nicotinamidase activity"/>
    <property type="evidence" value="ECO:0007669"/>
    <property type="project" value="UniProtKB-EC"/>
</dbReference>
<evidence type="ECO:0000256" key="5">
    <source>
        <dbReference type="ARBA" id="ARBA00037900"/>
    </source>
</evidence>
<evidence type="ECO:0000256" key="4">
    <source>
        <dbReference type="ARBA" id="ARBA00022801"/>
    </source>
</evidence>
<evidence type="ECO:0000256" key="2">
    <source>
        <dbReference type="ARBA" id="ARBA00022642"/>
    </source>
</evidence>
<dbReference type="STRING" id="984487.A0A1E4SFS0"/>